<comment type="catalytic activity">
    <reaction evidence="1">
        <text>ATP + protein L-histidine = ADP + protein N-phospho-L-histidine.</text>
        <dbReference type="EC" id="2.7.13.3"/>
    </reaction>
</comment>
<gene>
    <name evidence="12" type="ORF">AHIS1636_21610</name>
</gene>
<dbReference type="PANTHER" id="PTHR24421:SF10">
    <property type="entry name" value="NITRATE_NITRITE SENSOR PROTEIN NARQ"/>
    <property type="match status" value="1"/>
</dbReference>
<dbReference type="Gene3D" id="3.30.565.10">
    <property type="entry name" value="Histidine kinase-like ATPase, C-terminal domain"/>
    <property type="match status" value="1"/>
</dbReference>
<evidence type="ECO:0000256" key="6">
    <source>
        <dbReference type="ARBA" id="ARBA00022777"/>
    </source>
</evidence>
<dbReference type="CDD" id="cd16917">
    <property type="entry name" value="HATPase_UhpB-NarQ-NarX-like"/>
    <property type="match status" value="1"/>
</dbReference>
<feature type="transmembrane region" description="Helical" evidence="10">
    <location>
        <begin position="45"/>
        <end position="67"/>
    </location>
</feature>
<keyword evidence="6 12" id="KW-0418">Kinase</keyword>
<evidence type="ECO:0000256" key="9">
    <source>
        <dbReference type="SAM" id="MobiDB-lite"/>
    </source>
</evidence>
<comment type="caution">
    <text evidence="12">The sequence shown here is derived from an EMBL/GenBank/DDBJ whole genome shotgun (WGS) entry which is preliminary data.</text>
</comment>
<evidence type="ECO:0000256" key="10">
    <source>
        <dbReference type="SAM" id="Phobius"/>
    </source>
</evidence>
<keyword evidence="5" id="KW-0547">Nucleotide-binding</keyword>
<feature type="transmembrane region" description="Helical" evidence="10">
    <location>
        <begin position="20"/>
        <end position="39"/>
    </location>
</feature>
<feature type="domain" description="Signal transduction histidine kinase subgroup 3 dimerisation and phosphoacceptor" evidence="11">
    <location>
        <begin position="217"/>
        <end position="281"/>
    </location>
</feature>
<dbReference type="InterPro" id="IPR011712">
    <property type="entry name" value="Sig_transdc_His_kin_sub3_dim/P"/>
</dbReference>
<evidence type="ECO:0000256" key="5">
    <source>
        <dbReference type="ARBA" id="ARBA00022741"/>
    </source>
</evidence>
<dbReference type="EC" id="2.7.13.3" evidence="2"/>
<keyword evidence="3" id="KW-0597">Phosphoprotein</keyword>
<dbReference type="InterPro" id="IPR036890">
    <property type="entry name" value="HATPase_C_sf"/>
</dbReference>
<reference evidence="12 13" key="1">
    <citation type="journal article" date="2023" name="Int. J. Syst. Evol. Microbiol.">
        <title>Arthrobacter mangrovi sp. nov., an actinobacterium isolated from the rhizosphere of a mangrove.</title>
        <authorList>
            <person name="Hamada M."/>
            <person name="Saitou S."/>
            <person name="Enomoto N."/>
            <person name="Nanri K."/>
            <person name="Hidaka K."/>
            <person name="Miura T."/>
            <person name="Tamura T."/>
        </authorList>
    </citation>
    <scope>NUCLEOTIDE SEQUENCE [LARGE SCALE GENOMIC DNA]</scope>
    <source>
        <strain evidence="12 13">NBRC 112813</strain>
    </source>
</reference>
<feature type="region of interest" description="Disordered" evidence="9">
    <location>
        <begin position="375"/>
        <end position="411"/>
    </location>
</feature>
<organism evidence="12 13">
    <name type="scientific">Arthrobacter mangrovi</name>
    <dbReference type="NCBI Taxonomy" id="2966350"/>
    <lineage>
        <taxon>Bacteria</taxon>
        <taxon>Bacillati</taxon>
        <taxon>Actinomycetota</taxon>
        <taxon>Actinomycetes</taxon>
        <taxon>Micrococcales</taxon>
        <taxon>Micrococcaceae</taxon>
        <taxon>Arthrobacter</taxon>
    </lineage>
</organism>
<evidence type="ECO:0000256" key="2">
    <source>
        <dbReference type="ARBA" id="ARBA00012438"/>
    </source>
</evidence>
<dbReference type="GO" id="GO:0016301">
    <property type="term" value="F:kinase activity"/>
    <property type="evidence" value="ECO:0007669"/>
    <property type="project" value="UniProtKB-KW"/>
</dbReference>
<evidence type="ECO:0000256" key="4">
    <source>
        <dbReference type="ARBA" id="ARBA00022679"/>
    </source>
</evidence>
<evidence type="ECO:0000256" key="8">
    <source>
        <dbReference type="ARBA" id="ARBA00023012"/>
    </source>
</evidence>
<keyword evidence="4" id="KW-0808">Transferase</keyword>
<evidence type="ECO:0000313" key="12">
    <source>
        <dbReference type="EMBL" id="GLB67721.1"/>
    </source>
</evidence>
<accession>A0ABQ5MUR7</accession>
<proteinExistence type="predicted"/>
<keyword evidence="10" id="KW-1133">Transmembrane helix</keyword>
<dbReference type="Pfam" id="PF07730">
    <property type="entry name" value="HisKA_3"/>
    <property type="match status" value="1"/>
</dbReference>
<dbReference type="InterPro" id="IPR050482">
    <property type="entry name" value="Sensor_HK_TwoCompSys"/>
</dbReference>
<feature type="transmembrane region" description="Helical" evidence="10">
    <location>
        <begin position="111"/>
        <end position="144"/>
    </location>
</feature>
<evidence type="ECO:0000313" key="13">
    <source>
        <dbReference type="Proteomes" id="UP001209654"/>
    </source>
</evidence>
<evidence type="ECO:0000256" key="3">
    <source>
        <dbReference type="ARBA" id="ARBA00022553"/>
    </source>
</evidence>
<protein>
    <recommendedName>
        <fullName evidence="2">histidine kinase</fullName>
        <ecNumber evidence="2">2.7.13.3</ecNumber>
    </recommendedName>
</protein>
<dbReference type="RefSeq" id="WP_264795821.1">
    <property type="nucleotide sequence ID" value="NZ_BRVS01000008.1"/>
</dbReference>
<evidence type="ECO:0000256" key="1">
    <source>
        <dbReference type="ARBA" id="ARBA00000085"/>
    </source>
</evidence>
<keyword evidence="13" id="KW-1185">Reference proteome</keyword>
<keyword evidence="8" id="KW-0902">Two-component regulatory system</keyword>
<sequence length="468" mass="47997">MTESGRPVARRAGLIFRHFVFMMIGALLAVPYFAVFIWATQLAAVSAGLASFAFAILFALLAVPALLPVTRELERTAVRELLAVDLPGSPDMSALPGQPGRPGFGRRWRGAAWYLIHLLSGSLLLLALVVAGPVLLSIIFSWLAGRRQAVAEVAAAVVPFADTATAALWAAGLGLAVLVFTVLTGSALPHWARGLLGPGPEELAALDEARARDDARRNGLARELHDSVGHALTVTTLQATAAQGLLARDPAAAARAMQAAAETGRAALAELDRVIGILRSPVPEEPGAGLEELPRVLARFAGQGLAVEHDHDGEGLARLPGDVSAAALRILQEGLTNALKYGHPARARLRISADAGTLRVRLSNPVRARADDAGAVAGSAPAPGVAARNAAASPGPAVPGASPLASAGGRGLDGMRERARLVGGTVQAGLADRQWILDVALPIPGTPGSGGAAGRRGVDAAAGGDRHE</sequence>
<keyword evidence="10" id="KW-0812">Transmembrane</keyword>
<feature type="region of interest" description="Disordered" evidence="9">
    <location>
        <begin position="443"/>
        <end position="468"/>
    </location>
</feature>
<feature type="transmembrane region" description="Helical" evidence="10">
    <location>
        <begin position="164"/>
        <end position="183"/>
    </location>
</feature>
<feature type="compositionally biased region" description="Low complexity" evidence="9">
    <location>
        <begin position="375"/>
        <end position="407"/>
    </location>
</feature>
<dbReference type="Proteomes" id="UP001209654">
    <property type="component" value="Unassembled WGS sequence"/>
</dbReference>
<evidence type="ECO:0000256" key="7">
    <source>
        <dbReference type="ARBA" id="ARBA00022840"/>
    </source>
</evidence>
<evidence type="ECO:0000259" key="11">
    <source>
        <dbReference type="Pfam" id="PF07730"/>
    </source>
</evidence>
<name>A0ABQ5MUR7_9MICC</name>
<dbReference type="Gene3D" id="1.20.5.1930">
    <property type="match status" value="1"/>
</dbReference>
<dbReference type="PANTHER" id="PTHR24421">
    <property type="entry name" value="NITRATE/NITRITE SENSOR PROTEIN NARX-RELATED"/>
    <property type="match status" value="1"/>
</dbReference>
<dbReference type="EMBL" id="BRVS01000008">
    <property type="protein sequence ID" value="GLB67721.1"/>
    <property type="molecule type" value="Genomic_DNA"/>
</dbReference>
<feature type="compositionally biased region" description="Low complexity" evidence="9">
    <location>
        <begin position="459"/>
        <end position="468"/>
    </location>
</feature>
<keyword evidence="7" id="KW-0067">ATP-binding</keyword>
<keyword evidence="10" id="KW-0472">Membrane</keyword>